<sequence>MAGRGRGRRVLPGAALAVPEQVPCAEALEFGGGKLPQGAYGTRCTVQSRLDTSRRRGHRRARAPTR</sequence>
<proteinExistence type="predicted"/>
<organism evidence="2 3">
    <name type="scientific">Streptomyces griseofuscus</name>
    <dbReference type="NCBI Taxonomy" id="146922"/>
    <lineage>
        <taxon>Bacteria</taxon>
        <taxon>Bacillati</taxon>
        <taxon>Actinomycetota</taxon>
        <taxon>Actinomycetes</taxon>
        <taxon>Kitasatosporales</taxon>
        <taxon>Streptomycetaceae</taxon>
        <taxon>Streptomyces</taxon>
    </lineage>
</organism>
<feature type="region of interest" description="Disordered" evidence="1">
    <location>
        <begin position="46"/>
        <end position="66"/>
    </location>
</feature>
<evidence type="ECO:0000256" key="1">
    <source>
        <dbReference type="SAM" id="MobiDB-lite"/>
    </source>
</evidence>
<accession>A0A7H1Q117</accession>
<dbReference type="KEGG" id="sgf:HEP81_03698"/>
<name>A0A7H1Q117_9ACTN</name>
<protein>
    <submittedName>
        <fullName evidence="2">Uncharacterized protein</fullName>
    </submittedName>
</protein>
<feature type="compositionally biased region" description="Basic residues" evidence="1">
    <location>
        <begin position="55"/>
        <end position="66"/>
    </location>
</feature>
<evidence type="ECO:0000313" key="3">
    <source>
        <dbReference type="Proteomes" id="UP000516422"/>
    </source>
</evidence>
<reference evidence="2 3" key="1">
    <citation type="submission" date="2020-04" db="EMBL/GenBank/DDBJ databases">
        <title>Characterization and engineering of Streptomyces griseofuscus DSM40191 as a potential heterologous host for expression of BGCs.</title>
        <authorList>
            <person name="Gren T."/>
            <person name="Whitford C.M."/>
            <person name="Mohite O.S."/>
            <person name="Joergensen T.S."/>
            <person name="Nielsen J.B."/>
            <person name="Lee S.Y."/>
            <person name="Weber T."/>
        </authorList>
    </citation>
    <scope>NUCLEOTIDE SEQUENCE [LARGE SCALE GENOMIC DNA]</scope>
    <source>
        <strain evidence="2 3">DSM 40191</strain>
    </source>
</reference>
<dbReference type="AlphaFoldDB" id="A0A7H1Q117"/>
<dbReference type="EMBL" id="CP051006">
    <property type="protein sequence ID" value="QNT93997.1"/>
    <property type="molecule type" value="Genomic_DNA"/>
</dbReference>
<evidence type="ECO:0000313" key="2">
    <source>
        <dbReference type="EMBL" id="QNT93997.1"/>
    </source>
</evidence>
<gene>
    <name evidence="2" type="ORF">HEP81_03698</name>
</gene>
<dbReference type="Proteomes" id="UP000516422">
    <property type="component" value="Chromosome"/>
</dbReference>